<evidence type="ECO:0000256" key="1">
    <source>
        <dbReference type="PROSITE-ProRule" id="PRU00169"/>
    </source>
</evidence>
<keyword evidence="1" id="KW-0597">Phosphoprotein</keyword>
<feature type="modified residue" description="4-aspartylphosphate" evidence="1">
    <location>
        <position position="73"/>
    </location>
</feature>
<proteinExistence type="predicted"/>
<dbReference type="GO" id="GO:0000160">
    <property type="term" value="P:phosphorelay signal transduction system"/>
    <property type="evidence" value="ECO:0007669"/>
    <property type="project" value="InterPro"/>
</dbReference>
<dbReference type="RefSeq" id="WP_193495294.1">
    <property type="nucleotide sequence ID" value="NZ_CP063169.1"/>
</dbReference>
<evidence type="ECO:0000313" key="3">
    <source>
        <dbReference type="EMBL" id="QOR69152.1"/>
    </source>
</evidence>
<sequence length="140" mass="15416">MTAVQHEARAPEAEETVSVLLYSDDSTTRELVLTGVGRRASIDSPRILWQETATPAAVVDYVENGRYDLVILDGESAKFGGMGLCRSLKTEIYQCPPVLLLIARPQDAWLASWSEADAVVSMPLDPITLQETVADLVRRR</sequence>
<feature type="domain" description="Response regulatory" evidence="2">
    <location>
        <begin position="18"/>
        <end position="137"/>
    </location>
</feature>
<dbReference type="Proteomes" id="UP000593758">
    <property type="component" value="Chromosome"/>
</dbReference>
<accession>A0A7M1SQS4</accession>
<dbReference type="AlphaFoldDB" id="A0A7M1SQS4"/>
<dbReference type="PROSITE" id="PS50110">
    <property type="entry name" value="RESPONSE_REGULATORY"/>
    <property type="match status" value="1"/>
</dbReference>
<reference evidence="3 4" key="1">
    <citation type="submission" date="2020-10" db="EMBL/GenBank/DDBJ databases">
        <title>Haloactinobacterium sp. RN3S43, a bacterium isolated from saline soil.</title>
        <authorList>
            <person name="Sun J.-Q."/>
        </authorList>
    </citation>
    <scope>NUCLEOTIDE SEQUENCE [LARGE SCALE GENOMIC DNA]</scope>
    <source>
        <strain evidence="3 4">RN3S43</strain>
    </source>
</reference>
<protein>
    <recommendedName>
        <fullName evidence="2">Response regulatory domain-containing protein</fullName>
    </recommendedName>
</protein>
<organism evidence="3 4">
    <name type="scientific">Ruania alkalisoli</name>
    <dbReference type="NCBI Taxonomy" id="2779775"/>
    <lineage>
        <taxon>Bacteria</taxon>
        <taxon>Bacillati</taxon>
        <taxon>Actinomycetota</taxon>
        <taxon>Actinomycetes</taxon>
        <taxon>Micrococcales</taxon>
        <taxon>Ruaniaceae</taxon>
        <taxon>Ruania</taxon>
    </lineage>
</organism>
<evidence type="ECO:0000259" key="2">
    <source>
        <dbReference type="PROSITE" id="PS50110"/>
    </source>
</evidence>
<dbReference type="KEGG" id="halt:IM660_10465"/>
<keyword evidence="4" id="KW-1185">Reference proteome</keyword>
<dbReference type="EMBL" id="CP063169">
    <property type="protein sequence ID" value="QOR69152.1"/>
    <property type="molecule type" value="Genomic_DNA"/>
</dbReference>
<dbReference type="SUPFAM" id="SSF52172">
    <property type="entry name" value="CheY-like"/>
    <property type="match status" value="1"/>
</dbReference>
<dbReference type="Gene3D" id="3.40.50.2300">
    <property type="match status" value="1"/>
</dbReference>
<name>A0A7M1SQS4_9MICO</name>
<evidence type="ECO:0000313" key="4">
    <source>
        <dbReference type="Proteomes" id="UP000593758"/>
    </source>
</evidence>
<dbReference type="InterPro" id="IPR001789">
    <property type="entry name" value="Sig_transdc_resp-reg_receiver"/>
</dbReference>
<dbReference type="InterPro" id="IPR011006">
    <property type="entry name" value="CheY-like_superfamily"/>
</dbReference>
<gene>
    <name evidence="3" type="ORF">IM660_10465</name>
</gene>